<dbReference type="CDD" id="cd00093">
    <property type="entry name" value="HTH_XRE"/>
    <property type="match status" value="1"/>
</dbReference>
<dbReference type="EMBL" id="LK996017">
    <property type="protein sequence ID" value="CDX03336.1"/>
    <property type="molecule type" value="Genomic_DNA"/>
</dbReference>
<organism evidence="1">
    <name type="scientific">Desulfitobacterium hafniense</name>
    <name type="common">Desulfitobacterium frappieri</name>
    <dbReference type="NCBI Taxonomy" id="49338"/>
    <lineage>
        <taxon>Bacteria</taxon>
        <taxon>Bacillati</taxon>
        <taxon>Bacillota</taxon>
        <taxon>Clostridia</taxon>
        <taxon>Eubacteriales</taxon>
        <taxon>Desulfitobacteriaceae</taxon>
        <taxon>Desulfitobacterium</taxon>
    </lineage>
</organism>
<dbReference type="InterPro" id="IPR010982">
    <property type="entry name" value="Lambda_DNA-bd_dom_sf"/>
</dbReference>
<dbReference type="AlphaFoldDB" id="A0A098B639"/>
<accession>A0A098B639</accession>
<evidence type="ECO:0000313" key="1">
    <source>
        <dbReference type="EMBL" id="CDX03336.1"/>
    </source>
</evidence>
<dbReference type="PATRIC" id="fig|49338.4.peg.3708"/>
<dbReference type="SUPFAM" id="SSF47413">
    <property type="entry name" value="lambda repressor-like DNA-binding domains"/>
    <property type="match status" value="1"/>
</dbReference>
<dbReference type="Gene3D" id="1.10.260.40">
    <property type="entry name" value="lambda repressor-like DNA-binding domains"/>
    <property type="match status" value="1"/>
</dbReference>
<name>A0A098B639_DESHA</name>
<protein>
    <submittedName>
        <fullName evidence="1">Helix-turn-helix domain</fullName>
    </submittedName>
</protein>
<dbReference type="InterPro" id="IPR001387">
    <property type="entry name" value="Cro/C1-type_HTH"/>
</dbReference>
<reference evidence="1" key="1">
    <citation type="submission" date="2014-07" db="EMBL/GenBank/DDBJ databases">
        <authorList>
            <person name="Hornung V.Bastian."/>
        </authorList>
    </citation>
    <scope>NUCLEOTIDE SEQUENCE</scope>
    <source>
        <strain evidence="1">PCE-S</strain>
    </source>
</reference>
<dbReference type="GO" id="GO:0003677">
    <property type="term" value="F:DNA binding"/>
    <property type="evidence" value="ECO:0007669"/>
    <property type="project" value="InterPro"/>
</dbReference>
<proteinExistence type="predicted"/>
<sequence length="64" mass="7830">MTMKTIELTEKEYWRTLRKQKKIKLREIADLLKCSIAFLSMYENDKTLMRPEAINQYKDFIQNK</sequence>
<gene>
    <name evidence="1" type="ORF">DPCES_3450</name>
</gene>